<gene>
    <name evidence="2" type="ORF">TraAM80_09987</name>
</gene>
<keyword evidence="3" id="KW-1185">Reference proteome</keyword>
<feature type="compositionally biased region" description="Polar residues" evidence="1">
    <location>
        <begin position="122"/>
        <end position="131"/>
    </location>
</feature>
<organism evidence="2 3">
    <name type="scientific">Trypanosoma rangeli</name>
    <dbReference type="NCBI Taxonomy" id="5698"/>
    <lineage>
        <taxon>Eukaryota</taxon>
        <taxon>Discoba</taxon>
        <taxon>Euglenozoa</taxon>
        <taxon>Kinetoplastea</taxon>
        <taxon>Metakinetoplastina</taxon>
        <taxon>Trypanosomatida</taxon>
        <taxon>Trypanosomatidae</taxon>
        <taxon>Trypanosoma</taxon>
        <taxon>Herpetosoma</taxon>
    </lineage>
</organism>
<protein>
    <submittedName>
        <fullName evidence="2">Trans-sialidase</fullName>
    </submittedName>
</protein>
<dbReference type="RefSeq" id="XP_029233558.1">
    <property type="nucleotide sequence ID" value="XM_029386640.1"/>
</dbReference>
<accession>A0A422MSH1</accession>
<evidence type="ECO:0000313" key="3">
    <source>
        <dbReference type="Proteomes" id="UP000283634"/>
    </source>
</evidence>
<dbReference type="OrthoDB" id="10591413at2759"/>
<dbReference type="GeneID" id="40333920"/>
<dbReference type="Pfam" id="PF11052">
    <property type="entry name" value="Tr-sialidase_C"/>
    <property type="match status" value="1"/>
</dbReference>
<reference evidence="2 3" key="1">
    <citation type="journal article" date="2018" name="BMC Genomics">
        <title>Genomic comparison of Trypanosoma conorhini and Trypanosoma rangeli to Trypanosoma cruzi strains of high and low virulence.</title>
        <authorList>
            <person name="Bradwell K.R."/>
            <person name="Koparde V.N."/>
            <person name="Matveyev A.V."/>
            <person name="Serrano M.G."/>
            <person name="Alves J.M."/>
            <person name="Parikh H."/>
            <person name="Huang B."/>
            <person name="Lee V."/>
            <person name="Espinosa-Alvarez O."/>
            <person name="Ortiz P.A."/>
            <person name="Costa-Martins A.G."/>
            <person name="Teixeira M.M."/>
            <person name="Buck G.A."/>
        </authorList>
    </citation>
    <scope>NUCLEOTIDE SEQUENCE [LARGE SCALE GENOMIC DNA]</scope>
    <source>
        <strain evidence="2 3">AM80</strain>
    </source>
</reference>
<feature type="region of interest" description="Disordered" evidence="1">
    <location>
        <begin position="1"/>
        <end position="138"/>
    </location>
</feature>
<dbReference type="EMBL" id="MKGL01000734">
    <property type="protein sequence ID" value="RNE96166.1"/>
    <property type="molecule type" value="Genomic_DNA"/>
</dbReference>
<dbReference type="InterPro" id="IPR021287">
    <property type="entry name" value="Trans-sialidase_CS"/>
</dbReference>
<dbReference type="Proteomes" id="UP000283634">
    <property type="component" value="Unassembled WGS sequence"/>
</dbReference>
<feature type="compositionally biased region" description="Polar residues" evidence="1">
    <location>
        <begin position="32"/>
        <end position="49"/>
    </location>
</feature>
<feature type="non-terminal residue" evidence="2">
    <location>
        <position position="1"/>
    </location>
</feature>
<dbReference type="AlphaFoldDB" id="A0A422MSH1"/>
<dbReference type="VEuPathDB" id="TriTrypDB:TRSC58_06594"/>
<evidence type="ECO:0000313" key="2">
    <source>
        <dbReference type="EMBL" id="RNE96166.1"/>
    </source>
</evidence>
<sequence length="194" mass="19936">RVLSDAQIKNIKSGNVTLPPPDTEDEIEEHQSSPASTDNEGPASRTQPPSDVVKDAEPTEVDTAPQESALEVLAPAVQLPQPGAQLDAPSGGSGTEGDEATAGNKVDAQPHNAGPMRDDVQNAGNTSSNAEPTEVDTAPQENALEVLAPAVQLPRLGADMGLKLNKSADGAVRGRMPQVVLLVLLGLCGVVAVF</sequence>
<comment type="caution">
    <text evidence="2">The sequence shown here is derived from an EMBL/GenBank/DDBJ whole genome shotgun (WGS) entry which is preliminary data.</text>
</comment>
<proteinExistence type="predicted"/>
<name>A0A422MSH1_TRYRA</name>
<evidence type="ECO:0000256" key="1">
    <source>
        <dbReference type="SAM" id="MobiDB-lite"/>
    </source>
</evidence>